<evidence type="ECO:0000256" key="1">
    <source>
        <dbReference type="ARBA" id="ARBA00022450"/>
    </source>
</evidence>
<keyword evidence="8" id="KW-1185">Reference proteome</keyword>
<feature type="domain" description="Thioester reductase (TE)" evidence="6">
    <location>
        <begin position="730"/>
        <end position="969"/>
    </location>
</feature>
<evidence type="ECO:0000256" key="3">
    <source>
        <dbReference type="ARBA" id="ARBA00022857"/>
    </source>
</evidence>
<dbReference type="InterPro" id="IPR013120">
    <property type="entry name" value="FAR_NAD-bd"/>
</dbReference>
<dbReference type="PANTHER" id="PTHR43439">
    <property type="entry name" value="PHENYLACETATE-COENZYME A LIGASE"/>
    <property type="match status" value="1"/>
</dbReference>
<reference evidence="7" key="1">
    <citation type="submission" date="2019-01" db="EMBL/GenBank/DDBJ databases">
        <title>Colletotrichum abscissum LGMF1257.</title>
        <authorList>
            <person name="Baroncelli R."/>
        </authorList>
    </citation>
    <scope>NUCLEOTIDE SEQUENCE</scope>
    <source>
        <strain evidence="7">Ca142</strain>
    </source>
</reference>
<dbReference type="InterPro" id="IPR020845">
    <property type="entry name" value="AMP-binding_CS"/>
</dbReference>
<dbReference type="InterPro" id="IPR042099">
    <property type="entry name" value="ANL_N_sf"/>
</dbReference>
<keyword evidence="2" id="KW-0597">Phosphoprotein</keyword>
<sequence>MLYPYLSSSTKITMATTTVQVTEPRTLSVCGQRTFPSIIDERAAYEPNLTCFSTPYTSEPRDGWRVVTYRDFANAINYITHFLLDNCGVPAPNTFPTIAYIGPNDARYCIMTVACIKAGYKALFVSPRNPLEAQLNLFKLSDCRLVVRPPSHQSVVEFWVKHWDMKQIEIEPLHDILSKPQVPNVPYTKTAAEAEWDPFLVLHTSGSTGLPKPIVTKHGSIALTDAQHQFPEWNGTIPIARAMESLADVHFSPSEYYECTIDYHSRKLTRSVPLFHAGGVYGFIGTAVLSNKPIIFPFPDRPLTPDLTIEILKATGAKSAALPPSLLEEMVHRPDQIEVLKKLNFVGFGGGPLNKEAGDTLYRNGVKLLNIIGATETLPFCIYYQKNSALWQYFIYNEELSGVEFRKATSDEDVYEMVITRKSKQIPIQGIFYTFPDREEYATSDLYKPHPTLPHHWKFHGRADNIINLSNGEKLNPVRMEDIIAGNPAVKAALIVGAQKFQPALIVEPFVQPKTDEEIDDLIDRIMPQVAEANETIATHGRIVRHLITVSNPEKPFLMADKGTLKRSATIKLYADEIEELYANPREVPLSKVPRLDLSSQAALSKSIEKLLREHLGVPHLESDTDFFAAGMDSLQIIAAARFITASLRATNKHYSDTTIEARDMYTHVSPHQLAGHILRSGQGKANGSTASESENHQAMDRLYQKIRQNLIHAKPGRPEPAKEQQTVILTGSTGNMGCYLLDELIRNPHVKKVICFNRSTDGGAGKQANAMKERGLASPGESGKVEFFHTNLSQPNMGLSQEVYSRLLKEADRIVHNAWAVNFNMPLDAFEPHIKGCRNLADFAATTEKRVVLVFVSTIGTTSKWDASRGPVPEKSLREYGISGLGYGQSKLISSMVLEDAAQVGDFPLAIVRVGQIAGPLADGGAWSRQEWLPSIIASSLVLKALPRHLSGMNTTAWVPVETMSKMILDIGGLTEESKDYHEGYFHGSNPSITTFDKLVPAIQQYYGRNQLPDLIPFKEWVERLEASRTAPGALGADRNPGLKLVDFYRGAASAGENIPNTRTHDTTRTVACSPALRSVGPVTPELMAHWCRQWKFESPSARVGRL</sequence>
<dbReference type="PROSITE" id="PS00012">
    <property type="entry name" value="PHOSPHOPANTETHEINE"/>
    <property type="match status" value="1"/>
</dbReference>
<dbReference type="PANTHER" id="PTHR43439:SF2">
    <property type="entry name" value="ENZYME, PUTATIVE (JCVI)-RELATED"/>
    <property type="match status" value="1"/>
</dbReference>
<dbReference type="InterPro" id="IPR006162">
    <property type="entry name" value="Ppantetheine_attach_site"/>
</dbReference>
<dbReference type="AlphaFoldDB" id="A0A9Q0B062"/>
<dbReference type="Pfam" id="PF07993">
    <property type="entry name" value="NAD_binding_4"/>
    <property type="match status" value="1"/>
</dbReference>
<dbReference type="SUPFAM" id="SSF47336">
    <property type="entry name" value="ACP-like"/>
    <property type="match status" value="1"/>
</dbReference>
<protein>
    <submittedName>
        <fullName evidence="7">Male sterility protein</fullName>
    </submittedName>
</protein>
<dbReference type="InterPro" id="IPR036291">
    <property type="entry name" value="NAD(P)-bd_dom_sf"/>
</dbReference>
<dbReference type="Gene3D" id="3.40.50.720">
    <property type="entry name" value="NAD(P)-binding Rossmann-like Domain"/>
    <property type="match status" value="1"/>
</dbReference>
<evidence type="ECO:0000259" key="4">
    <source>
        <dbReference type="Pfam" id="PF00501"/>
    </source>
</evidence>
<evidence type="ECO:0000256" key="2">
    <source>
        <dbReference type="ARBA" id="ARBA00022553"/>
    </source>
</evidence>
<dbReference type="OrthoDB" id="429813at2759"/>
<dbReference type="InterPro" id="IPR051414">
    <property type="entry name" value="Adenylate-forming_Reductase"/>
</dbReference>
<evidence type="ECO:0000313" key="7">
    <source>
        <dbReference type="EMBL" id="KAI3540146.1"/>
    </source>
</evidence>
<dbReference type="Gene3D" id="3.40.50.12780">
    <property type="entry name" value="N-terminal domain of ligase-like"/>
    <property type="match status" value="1"/>
</dbReference>
<evidence type="ECO:0000259" key="6">
    <source>
        <dbReference type="Pfam" id="PF07993"/>
    </source>
</evidence>
<feature type="domain" description="AMP-dependent synthetase/ligase" evidence="4">
    <location>
        <begin position="40"/>
        <end position="383"/>
    </location>
</feature>
<dbReference type="Pfam" id="PF00550">
    <property type="entry name" value="PP-binding"/>
    <property type="match status" value="1"/>
</dbReference>
<dbReference type="SUPFAM" id="SSF51735">
    <property type="entry name" value="NAD(P)-binding Rossmann-fold domains"/>
    <property type="match status" value="1"/>
</dbReference>
<keyword evidence="1" id="KW-0596">Phosphopantetheine</keyword>
<dbReference type="PROSITE" id="PS00455">
    <property type="entry name" value="AMP_BINDING"/>
    <property type="match status" value="1"/>
</dbReference>
<organism evidence="7 8">
    <name type="scientific">Colletotrichum abscissum</name>
    <dbReference type="NCBI Taxonomy" id="1671311"/>
    <lineage>
        <taxon>Eukaryota</taxon>
        <taxon>Fungi</taxon>
        <taxon>Dikarya</taxon>
        <taxon>Ascomycota</taxon>
        <taxon>Pezizomycotina</taxon>
        <taxon>Sordariomycetes</taxon>
        <taxon>Hypocreomycetidae</taxon>
        <taxon>Glomerellales</taxon>
        <taxon>Glomerellaceae</taxon>
        <taxon>Colletotrichum</taxon>
        <taxon>Colletotrichum acutatum species complex</taxon>
    </lineage>
</organism>
<dbReference type="InterPro" id="IPR009081">
    <property type="entry name" value="PP-bd_ACP"/>
</dbReference>
<dbReference type="Pfam" id="PF23562">
    <property type="entry name" value="AMP-binding_C_3"/>
    <property type="match status" value="1"/>
</dbReference>
<dbReference type="SUPFAM" id="SSF56801">
    <property type="entry name" value="Acetyl-CoA synthetase-like"/>
    <property type="match status" value="1"/>
</dbReference>
<evidence type="ECO:0000259" key="5">
    <source>
        <dbReference type="Pfam" id="PF00550"/>
    </source>
</evidence>
<gene>
    <name evidence="7" type="ORF">CABS02_11192</name>
</gene>
<accession>A0A9Q0B062</accession>
<dbReference type="InterPro" id="IPR036736">
    <property type="entry name" value="ACP-like_sf"/>
</dbReference>
<evidence type="ECO:0000313" key="8">
    <source>
        <dbReference type="Proteomes" id="UP001056436"/>
    </source>
</evidence>
<dbReference type="Gene3D" id="1.10.1200.10">
    <property type="entry name" value="ACP-like"/>
    <property type="match status" value="1"/>
</dbReference>
<dbReference type="InterPro" id="IPR000873">
    <property type="entry name" value="AMP-dep_synth/lig_dom"/>
</dbReference>
<dbReference type="EMBL" id="SDAQ01000093">
    <property type="protein sequence ID" value="KAI3540146.1"/>
    <property type="molecule type" value="Genomic_DNA"/>
</dbReference>
<dbReference type="Proteomes" id="UP001056436">
    <property type="component" value="Unassembled WGS sequence"/>
</dbReference>
<dbReference type="Pfam" id="PF00501">
    <property type="entry name" value="AMP-binding"/>
    <property type="match status" value="1"/>
</dbReference>
<keyword evidence="3" id="KW-0521">NADP</keyword>
<feature type="domain" description="Carrier" evidence="5">
    <location>
        <begin position="608"/>
        <end position="678"/>
    </location>
</feature>
<name>A0A9Q0B062_9PEZI</name>
<proteinExistence type="predicted"/>
<comment type="caution">
    <text evidence="7">The sequence shown here is derived from an EMBL/GenBank/DDBJ whole genome shotgun (WGS) entry which is preliminary data.</text>
</comment>